<dbReference type="SUPFAM" id="SSF53448">
    <property type="entry name" value="Nucleotide-diphospho-sugar transferases"/>
    <property type="match status" value="1"/>
</dbReference>
<protein>
    <submittedName>
        <fullName evidence="10">Cellulose synthase catalytic subunit</fullName>
        <ecNumber evidence="10">2.4.1.12</ecNumber>
    </submittedName>
</protein>
<comment type="subcellular location">
    <subcellularLocation>
        <location evidence="1">Membrane</location>
        <topology evidence="1">Multi-pass membrane protein</topology>
    </subcellularLocation>
</comment>
<evidence type="ECO:0000313" key="11">
    <source>
        <dbReference type="Proteomes" id="UP000024001"/>
    </source>
</evidence>
<keyword evidence="2 10" id="KW-0328">Glycosyltransferase</keyword>
<feature type="transmembrane region" description="Helical" evidence="8">
    <location>
        <begin position="356"/>
        <end position="373"/>
    </location>
</feature>
<dbReference type="GO" id="GO:0016020">
    <property type="term" value="C:membrane"/>
    <property type="evidence" value="ECO:0007669"/>
    <property type="project" value="UniProtKB-SubCell"/>
</dbReference>
<dbReference type="InterPro" id="IPR050321">
    <property type="entry name" value="Glycosyltr_2/OpgH_subfam"/>
</dbReference>
<evidence type="ECO:0000256" key="4">
    <source>
        <dbReference type="ARBA" id="ARBA00022692"/>
    </source>
</evidence>
<dbReference type="PANTHER" id="PTHR43867">
    <property type="entry name" value="CELLULOSE SYNTHASE CATALYTIC SUBUNIT A [UDP-FORMING]"/>
    <property type="match status" value="1"/>
</dbReference>
<accession>A0A031FN22</accession>
<dbReference type="InterPro" id="IPR029044">
    <property type="entry name" value="Nucleotide-diphossugar_trans"/>
</dbReference>
<dbReference type="EMBL" id="JFYO01000007">
    <property type="protein sequence ID" value="EZP26224.1"/>
    <property type="molecule type" value="Genomic_DNA"/>
</dbReference>
<feature type="region of interest" description="Disordered" evidence="7">
    <location>
        <begin position="501"/>
        <end position="524"/>
    </location>
</feature>
<dbReference type="Proteomes" id="UP000024001">
    <property type="component" value="Unassembled WGS sequence"/>
</dbReference>
<evidence type="ECO:0000256" key="1">
    <source>
        <dbReference type="ARBA" id="ARBA00004141"/>
    </source>
</evidence>
<evidence type="ECO:0000313" key="10">
    <source>
        <dbReference type="EMBL" id="EZP26224.1"/>
    </source>
</evidence>
<feature type="transmembrane region" description="Helical" evidence="8">
    <location>
        <begin position="325"/>
        <end position="350"/>
    </location>
</feature>
<evidence type="ECO:0000256" key="6">
    <source>
        <dbReference type="ARBA" id="ARBA00023136"/>
    </source>
</evidence>
<organism evidence="10 11">
    <name type="scientific">Microbacterium oleivorans</name>
    <dbReference type="NCBI Taxonomy" id="273677"/>
    <lineage>
        <taxon>Bacteria</taxon>
        <taxon>Bacillati</taxon>
        <taxon>Actinomycetota</taxon>
        <taxon>Actinomycetes</taxon>
        <taxon>Micrococcales</taxon>
        <taxon>Microbacteriaceae</taxon>
        <taxon>Microbacterium</taxon>
    </lineage>
</organism>
<feature type="transmembrane region" description="Helical" evidence="8">
    <location>
        <begin position="385"/>
        <end position="411"/>
    </location>
</feature>
<dbReference type="eggNOG" id="COG1215">
    <property type="taxonomic scope" value="Bacteria"/>
</dbReference>
<dbReference type="PATRIC" id="fig|273677.3.peg.2537"/>
<keyword evidence="5 8" id="KW-1133">Transmembrane helix</keyword>
<comment type="caution">
    <text evidence="10">The sequence shown here is derived from an EMBL/GenBank/DDBJ whole genome shotgun (WGS) entry which is preliminary data.</text>
</comment>
<gene>
    <name evidence="10" type="primary">bcsA</name>
    <name evidence="10" type="ORF">BW34_02556</name>
</gene>
<evidence type="ECO:0000256" key="3">
    <source>
        <dbReference type="ARBA" id="ARBA00022679"/>
    </source>
</evidence>
<feature type="transmembrane region" description="Helical" evidence="8">
    <location>
        <begin position="449"/>
        <end position="479"/>
    </location>
</feature>
<reference evidence="10 11" key="1">
    <citation type="submission" date="2014-03" db="EMBL/GenBank/DDBJ databases">
        <title>Draft Genome Sequences of 13 Willow Endophytes.</title>
        <authorList>
            <person name="Gan H.Y."/>
            <person name="Gan H.M."/>
            <person name="Savka M.A."/>
            <person name="Hudson A.O."/>
        </authorList>
    </citation>
    <scope>NUCLEOTIDE SEQUENCE [LARGE SCALE GENOMIC DNA]</scope>
    <source>
        <strain evidence="10 11">RIT293</strain>
    </source>
</reference>
<dbReference type="Gene3D" id="3.90.550.10">
    <property type="entry name" value="Spore Coat Polysaccharide Biosynthesis Protein SpsA, Chain A"/>
    <property type="match status" value="1"/>
</dbReference>
<proteinExistence type="predicted"/>
<keyword evidence="11" id="KW-1185">Reference proteome</keyword>
<dbReference type="EC" id="2.4.1.12" evidence="10"/>
<keyword evidence="4 8" id="KW-0812">Transmembrane</keyword>
<evidence type="ECO:0000259" key="9">
    <source>
        <dbReference type="Pfam" id="PF13632"/>
    </source>
</evidence>
<feature type="domain" description="Glycosyltransferase 2-like" evidence="9">
    <location>
        <begin position="167"/>
        <end position="367"/>
    </location>
</feature>
<evidence type="ECO:0000256" key="2">
    <source>
        <dbReference type="ARBA" id="ARBA00022676"/>
    </source>
</evidence>
<dbReference type="Pfam" id="PF13632">
    <property type="entry name" value="Glyco_trans_2_3"/>
    <property type="match status" value="1"/>
</dbReference>
<evidence type="ECO:0000256" key="8">
    <source>
        <dbReference type="SAM" id="Phobius"/>
    </source>
</evidence>
<evidence type="ECO:0000256" key="7">
    <source>
        <dbReference type="SAM" id="MobiDB-lite"/>
    </source>
</evidence>
<dbReference type="AlphaFoldDB" id="A0A031FN22"/>
<evidence type="ECO:0000256" key="5">
    <source>
        <dbReference type="ARBA" id="ARBA00022989"/>
    </source>
</evidence>
<name>A0A031FN22_9MICO</name>
<feature type="transmembrane region" description="Helical" evidence="8">
    <location>
        <begin position="42"/>
        <end position="66"/>
    </location>
</feature>
<dbReference type="InterPro" id="IPR001173">
    <property type="entry name" value="Glyco_trans_2-like"/>
</dbReference>
<dbReference type="GO" id="GO:0016760">
    <property type="term" value="F:cellulose synthase (UDP-forming) activity"/>
    <property type="evidence" value="ECO:0007669"/>
    <property type="project" value="UniProtKB-EC"/>
</dbReference>
<feature type="transmembrane region" description="Helical" evidence="8">
    <location>
        <begin position="12"/>
        <end position="36"/>
    </location>
</feature>
<sequence>MYTYTQYVINCLRVRASTVLVAVLWMALALPLFGWAAAQGSALPIAFAVASALTWIAGGRAAALWMRSAIPGSMPQGDTGRGSDRIALLVCICDDLDASAIIRSSHQDVAVDVVLLDDSRDPDVIARVDDLAAARGWHVIRRAERSGFKAGNLNAGIAELRGRYDAFLICDSDVVLDPGVARISSAALADPTVAVAQASPAASPGRSRFARYFGPLLATHLGVTRRGRGAHGVTAFLGRGALVRAAALEDVAGFPEAVAEDLAMTVRLRRRGWRIVDVDAAFTEDYPIDYAAFRVQMRKTAEGAVEFLRHPGQMRGLRFREGLDLALETALVPVTALAGAATLVTGAALAGIGTPPPVWVMLVSTFAASAPLLPEAVRRARTQRFAAGAAFALTAGLLYASTTFVVLAAVVRTVLGRRATFWVTPKTASHRGASGTAALLRDELVLVPLLAVGAVLASGSLAAVVGPIGPAAMATLFAVGMLPRSRRGLVVPAPRARSASSLSHRAVAAPPRGAFPTRSRTLVS</sequence>
<keyword evidence="3 10" id="KW-0808">Transferase</keyword>
<dbReference type="PANTHER" id="PTHR43867:SF2">
    <property type="entry name" value="CELLULOSE SYNTHASE CATALYTIC SUBUNIT A [UDP-FORMING]"/>
    <property type="match status" value="1"/>
</dbReference>
<keyword evidence="6 8" id="KW-0472">Membrane</keyword>